<evidence type="ECO:0000313" key="13">
    <source>
        <dbReference type="EMBL" id="APA05709.1"/>
    </source>
</evidence>
<dbReference type="Proteomes" id="UP000177798">
    <property type="component" value="Chromosome 1"/>
</dbReference>
<feature type="compositionally biased region" description="Low complexity" evidence="10">
    <location>
        <begin position="336"/>
        <end position="345"/>
    </location>
</feature>
<feature type="compositionally biased region" description="Low complexity" evidence="10">
    <location>
        <begin position="299"/>
        <end position="310"/>
    </location>
</feature>
<evidence type="ECO:0000313" key="14">
    <source>
        <dbReference type="Proteomes" id="UP000177798"/>
    </source>
</evidence>
<feature type="compositionally biased region" description="Low complexity" evidence="10">
    <location>
        <begin position="574"/>
        <end position="597"/>
    </location>
</feature>
<gene>
    <name evidence="13" type="ORF">sscle_01g004790</name>
</gene>
<evidence type="ECO:0000259" key="12">
    <source>
        <dbReference type="PROSITE" id="PS52012"/>
    </source>
</evidence>
<evidence type="ECO:0000256" key="7">
    <source>
        <dbReference type="ARBA" id="ARBA00023157"/>
    </source>
</evidence>
<dbReference type="Pfam" id="PF05730">
    <property type="entry name" value="CFEM"/>
    <property type="match status" value="1"/>
</dbReference>
<comment type="similarity">
    <text evidence="3">Belongs to the RBT5 family.</text>
</comment>
<feature type="compositionally biased region" description="Pro residues" evidence="10">
    <location>
        <begin position="357"/>
        <end position="368"/>
    </location>
</feature>
<keyword evidence="4" id="KW-0964">Secreted</keyword>
<keyword evidence="5" id="KW-0336">GPI-anchor</keyword>
<evidence type="ECO:0000256" key="5">
    <source>
        <dbReference type="ARBA" id="ARBA00022622"/>
    </source>
</evidence>
<feature type="compositionally biased region" description="Low complexity" evidence="10">
    <location>
        <begin position="629"/>
        <end position="649"/>
    </location>
</feature>
<evidence type="ECO:0000256" key="6">
    <source>
        <dbReference type="ARBA" id="ARBA00022729"/>
    </source>
</evidence>
<keyword evidence="9" id="KW-0479">Metal-binding</keyword>
<feature type="region of interest" description="Disordered" evidence="10">
    <location>
        <begin position="627"/>
        <end position="655"/>
    </location>
</feature>
<keyword evidence="7 9" id="KW-1015">Disulfide bond</keyword>
<feature type="region of interest" description="Disordered" evidence="10">
    <location>
        <begin position="671"/>
        <end position="715"/>
    </location>
</feature>
<feature type="binding site" description="axial binding residue" evidence="9">
    <location>
        <position position="42"/>
    </location>
    <ligand>
        <name>heme</name>
        <dbReference type="ChEBI" id="CHEBI:30413"/>
    </ligand>
    <ligandPart>
        <name>Fe</name>
        <dbReference type="ChEBI" id="CHEBI:18248"/>
    </ligandPart>
</feature>
<dbReference type="GO" id="GO:0046872">
    <property type="term" value="F:metal ion binding"/>
    <property type="evidence" value="ECO:0007669"/>
    <property type="project" value="UniProtKB-UniRule"/>
</dbReference>
<keyword evidence="5" id="KW-0325">Glycoprotein</keyword>
<dbReference type="AlphaFoldDB" id="A0A1D9PSV5"/>
<feature type="region of interest" description="Disordered" evidence="10">
    <location>
        <begin position="508"/>
        <end position="537"/>
    </location>
</feature>
<keyword evidence="11" id="KW-0812">Transmembrane</keyword>
<dbReference type="OrthoDB" id="3767534at2759"/>
<keyword evidence="9" id="KW-0349">Heme</keyword>
<feature type="region of interest" description="Disordered" evidence="10">
    <location>
        <begin position="566"/>
        <end position="613"/>
    </location>
</feature>
<feature type="compositionally biased region" description="Low complexity" evidence="10">
    <location>
        <begin position="137"/>
        <end position="159"/>
    </location>
</feature>
<keyword evidence="9" id="KW-0408">Iron</keyword>
<dbReference type="InterPro" id="IPR008427">
    <property type="entry name" value="Extracellular_membr_CFEM_dom"/>
</dbReference>
<evidence type="ECO:0000256" key="10">
    <source>
        <dbReference type="SAM" id="MobiDB-lite"/>
    </source>
</evidence>
<feature type="disulfide bond" evidence="9">
    <location>
        <begin position="38"/>
        <end position="45"/>
    </location>
</feature>
<evidence type="ECO:0000256" key="4">
    <source>
        <dbReference type="ARBA" id="ARBA00022525"/>
    </source>
</evidence>
<dbReference type="GO" id="GO:0098552">
    <property type="term" value="C:side of membrane"/>
    <property type="evidence" value="ECO:0007669"/>
    <property type="project" value="UniProtKB-KW"/>
</dbReference>
<name>A0A1D9PSV5_SCLS1</name>
<keyword evidence="8" id="KW-0449">Lipoprotein</keyword>
<accession>A0A1D9PSV5</accession>
<evidence type="ECO:0000256" key="3">
    <source>
        <dbReference type="ARBA" id="ARBA00010031"/>
    </source>
</evidence>
<feature type="region of interest" description="Disordered" evidence="10">
    <location>
        <begin position="137"/>
        <end position="160"/>
    </location>
</feature>
<organism evidence="13 14">
    <name type="scientific">Sclerotinia sclerotiorum (strain ATCC 18683 / 1980 / Ss-1)</name>
    <name type="common">White mold</name>
    <name type="synonym">Whetzelinia sclerotiorum</name>
    <dbReference type="NCBI Taxonomy" id="665079"/>
    <lineage>
        <taxon>Eukaryota</taxon>
        <taxon>Fungi</taxon>
        <taxon>Dikarya</taxon>
        <taxon>Ascomycota</taxon>
        <taxon>Pezizomycotina</taxon>
        <taxon>Leotiomycetes</taxon>
        <taxon>Helotiales</taxon>
        <taxon>Sclerotiniaceae</taxon>
        <taxon>Sclerotinia</taxon>
    </lineage>
</organism>
<feature type="region of interest" description="Disordered" evidence="10">
    <location>
        <begin position="336"/>
        <end position="369"/>
    </location>
</feature>
<evidence type="ECO:0000256" key="8">
    <source>
        <dbReference type="ARBA" id="ARBA00023288"/>
    </source>
</evidence>
<feature type="transmembrane region" description="Helical" evidence="11">
    <location>
        <begin position="166"/>
        <end position="189"/>
    </location>
</feature>
<feature type="domain" description="CFEM" evidence="12">
    <location>
        <begin position="1"/>
        <end position="114"/>
    </location>
</feature>
<feature type="compositionally biased region" description="Polar residues" evidence="10">
    <location>
        <begin position="346"/>
        <end position="356"/>
    </location>
</feature>
<reference evidence="14" key="1">
    <citation type="journal article" date="2017" name="Genome Biol. Evol.">
        <title>The complete genome sequence of the phytopathogenic fungus Sclerotinia sclerotiorum reveals insights into the genome architecture of broad host range pathogens.</title>
        <authorList>
            <person name="Derbyshire M."/>
            <person name="Denton-Giles M."/>
            <person name="Hegedus D."/>
            <person name="Seifbarghy S."/>
            <person name="Rollins J."/>
            <person name="van Kan J."/>
            <person name="Seidl M.F."/>
            <person name="Faino L."/>
            <person name="Mbengue M."/>
            <person name="Navaud O."/>
            <person name="Raffaele S."/>
            <person name="Hammond-Kosack K."/>
            <person name="Heard S."/>
            <person name="Oliver R."/>
        </authorList>
    </citation>
    <scope>NUCLEOTIDE SEQUENCE [LARGE SCALE GENOMIC DNA]</scope>
    <source>
        <strain evidence="14">ATCC 18683 / 1980 / Ss-1</strain>
    </source>
</reference>
<keyword evidence="11" id="KW-1133">Transmembrane helix</keyword>
<protein>
    <recommendedName>
        <fullName evidence="12">CFEM domain-containing protein</fullName>
    </recommendedName>
</protein>
<dbReference type="PROSITE" id="PS52012">
    <property type="entry name" value="CFEM"/>
    <property type="match status" value="1"/>
</dbReference>
<feature type="region of interest" description="Disordered" evidence="10">
    <location>
        <begin position="281"/>
        <end position="319"/>
    </location>
</feature>
<sequence>MLLWFSTLVNTQSLSDEINSLPSCSDSCLDIATGSLGCGVGDFSCFCADESGSPTQGSTVSSATSCIKNSCSLLDASTTLKVVGQICVLINDPTSSISISSSTTSRASSSSTTSLKSIKTSSSSTLSSSMASKSVTATSTPTSLTSAPSITSTSSQSSSGKGLSNVVIGMIVLAVVATLLILAFIARLLRKRRANRKNSTGGRFQNLDEEDGTAKKPMELQGNDTQILKWGGIGVRKSVRVHTQRITSYISPISPKHRSRNESWGDARDHLATIDENLRGVGQSSEPVGRIDTSPVRWPSTSTANSPTTPEMTEPMGALFPPHHYRINLSRESLPPSLPALDLPSITLSSTSRPNTPHQPLPKSPPPQEVSVKTIARLDRPFSDFPHQMPPSPQTAGIPYGTLARSLSVSDNYSYPRAFPTPSRHSIASIPNTPHTPTTTNFISPISPPLPSPSAQSFHTFGARSSTYSQASISTFQTFPTSPEDTTDIPPLPTIPTIYPMSTYTLTSHGSRRRASASASEIPRSQTKRYHHSKQTSLSKIKPKMIYISTTPGISIMPSDFIFMGTPEPDLRETTSNNPFLTNTNTNVNTDTNTNTNPSPPDPPTSKNPTKPTVSITIKPLIDRFDTISSNSNSNASLNSTSRSHNSQRSSEKLKLQARTEEIFLEEGEKECFREGKQEKSSRRMERLLRGSGKESGRESVDLGVRDRSWFDASG</sequence>
<comment type="subcellular location">
    <subcellularLocation>
        <location evidence="1">Membrane</location>
        <topology evidence="1">Lipid-anchor</topology>
        <topology evidence="1">GPI-anchor</topology>
    </subcellularLocation>
    <subcellularLocation>
        <location evidence="2">Secreted</location>
    </subcellularLocation>
</comment>
<proteinExistence type="inferred from homology"/>
<dbReference type="EMBL" id="CP017814">
    <property type="protein sequence ID" value="APA05709.1"/>
    <property type="molecule type" value="Genomic_DNA"/>
</dbReference>
<keyword evidence="11" id="KW-0472">Membrane</keyword>
<evidence type="ECO:0000256" key="11">
    <source>
        <dbReference type="SAM" id="Phobius"/>
    </source>
</evidence>
<evidence type="ECO:0000256" key="9">
    <source>
        <dbReference type="PROSITE-ProRule" id="PRU01356"/>
    </source>
</evidence>
<keyword evidence="6" id="KW-0732">Signal</keyword>
<dbReference type="VEuPathDB" id="FungiDB:sscle_01g004790"/>
<dbReference type="GO" id="GO:0005576">
    <property type="term" value="C:extracellular region"/>
    <property type="evidence" value="ECO:0007669"/>
    <property type="project" value="UniProtKB-SubCell"/>
</dbReference>
<evidence type="ECO:0000256" key="2">
    <source>
        <dbReference type="ARBA" id="ARBA00004613"/>
    </source>
</evidence>
<comment type="caution">
    <text evidence="9">Lacks conserved residue(s) required for the propagation of feature annotation.</text>
</comment>
<feature type="region of interest" description="Disordered" evidence="10">
    <location>
        <begin position="196"/>
        <end position="217"/>
    </location>
</feature>
<evidence type="ECO:0000256" key="1">
    <source>
        <dbReference type="ARBA" id="ARBA00004589"/>
    </source>
</evidence>